<dbReference type="PANTHER" id="PTHR37299">
    <property type="entry name" value="TRANSCRIPTIONAL REGULATOR-RELATED"/>
    <property type="match status" value="1"/>
</dbReference>
<dbReference type="Gene3D" id="3.40.50.2300">
    <property type="match status" value="1"/>
</dbReference>
<evidence type="ECO:0000256" key="4">
    <source>
        <dbReference type="ARBA" id="ARBA00037164"/>
    </source>
</evidence>
<dbReference type="InterPro" id="IPR007492">
    <property type="entry name" value="LytTR_DNA-bd_dom"/>
</dbReference>
<feature type="modified residue" description="4-aspartylphosphate" evidence="5">
    <location>
        <position position="59"/>
    </location>
</feature>
<keyword evidence="3" id="KW-0010">Activator</keyword>
<dbReference type="Gene3D" id="2.40.50.1020">
    <property type="entry name" value="LytTr DNA-binding domain"/>
    <property type="match status" value="1"/>
</dbReference>
<dbReference type="Proteomes" id="UP000664601">
    <property type="component" value="Unassembled WGS sequence"/>
</dbReference>
<keyword evidence="5" id="KW-0597">Phosphoprotein</keyword>
<dbReference type="InterPro" id="IPR001789">
    <property type="entry name" value="Sig_transdc_resp-reg_receiver"/>
</dbReference>
<proteinExistence type="predicted"/>
<dbReference type="SMART" id="SM00448">
    <property type="entry name" value="REC"/>
    <property type="match status" value="1"/>
</dbReference>
<evidence type="ECO:0000259" key="7">
    <source>
        <dbReference type="PROSITE" id="PS50930"/>
    </source>
</evidence>
<comment type="function">
    <text evidence="4">Required for high-level post-exponential phase expression of a series of secreted proteins.</text>
</comment>
<dbReference type="Pfam" id="PF04397">
    <property type="entry name" value="LytTR"/>
    <property type="match status" value="1"/>
</dbReference>
<name>A0ABS3LEN5_9ENTE</name>
<feature type="domain" description="HTH LytTR-type" evidence="7">
    <location>
        <begin position="153"/>
        <end position="243"/>
    </location>
</feature>
<evidence type="ECO:0000256" key="3">
    <source>
        <dbReference type="ARBA" id="ARBA00023159"/>
    </source>
</evidence>
<evidence type="ECO:0000259" key="6">
    <source>
        <dbReference type="PROSITE" id="PS50110"/>
    </source>
</evidence>
<feature type="domain" description="Response regulatory" evidence="6">
    <location>
        <begin position="2"/>
        <end position="126"/>
    </location>
</feature>
<dbReference type="SMART" id="SM00850">
    <property type="entry name" value="LytTR"/>
    <property type="match status" value="1"/>
</dbReference>
<gene>
    <name evidence="8" type="ORF">JZO70_13575</name>
</gene>
<dbReference type="CDD" id="cd17533">
    <property type="entry name" value="REC_LytTR_AgrA-like"/>
    <property type="match status" value="1"/>
</dbReference>
<organism evidence="8 9">
    <name type="scientific">Candidatus Enterococcus moelleringii</name>
    <dbReference type="NCBI Taxonomy" id="2815325"/>
    <lineage>
        <taxon>Bacteria</taxon>
        <taxon>Bacillati</taxon>
        <taxon>Bacillota</taxon>
        <taxon>Bacilli</taxon>
        <taxon>Lactobacillales</taxon>
        <taxon>Enterococcaceae</taxon>
        <taxon>Enterococcus</taxon>
    </lineage>
</organism>
<sequence>MNIFILEDDLLQQQRLKQTIEEICQQEKIQYQHLIATARPEVLLEKMNLASRHNLYFLDIEIDQIEKTGLEVAQSIRQEDPFGTIVFITTHSEMAPLTFAYKVSALDFIEKDQDEVLIREEIKTCLMLAAEKTGQSVSDDAFIFQNKYTNLQIPYSDIYYFETTGTSHKLRLVAAKKVLEFYGELKEIETMDERLLRCHRAFVINLDNIVSIDRTNKTVRFPNGDECLISRRLIKEVTNKINQ</sequence>
<protein>
    <submittedName>
        <fullName evidence="8">Response regulator transcription factor</fullName>
    </submittedName>
</protein>
<dbReference type="SUPFAM" id="SSF52172">
    <property type="entry name" value="CheY-like"/>
    <property type="match status" value="1"/>
</dbReference>
<evidence type="ECO:0000313" key="9">
    <source>
        <dbReference type="Proteomes" id="UP000664601"/>
    </source>
</evidence>
<dbReference type="PANTHER" id="PTHR37299:SF3">
    <property type="entry name" value="STAGE 0 SPORULATION PROTEIN A HOMOLOG"/>
    <property type="match status" value="1"/>
</dbReference>
<dbReference type="InterPro" id="IPR011006">
    <property type="entry name" value="CheY-like_superfamily"/>
</dbReference>
<accession>A0ABS3LEN5</accession>
<dbReference type="Pfam" id="PF00072">
    <property type="entry name" value="Response_reg"/>
    <property type="match status" value="1"/>
</dbReference>
<keyword evidence="1" id="KW-0963">Cytoplasm</keyword>
<dbReference type="RefSeq" id="WP_207674129.1">
    <property type="nucleotide sequence ID" value="NZ_JAFREM010000020.1"/>
</dbReference>
<keyword evidence="2" id="KW-0902">Two-component regulatory system</keyword>
<dbReference type="PROSITE" id="PS50110">
    <property type="entry name" value="RESPONSE_REGULATORY"/>
    <property type="match status" value="1"/>
</dbReference>
<dbReference type="PROSITE" id="PS50930">
    <property type="entry name" value="HTH_LYTTR"/>
    <property type="match status" value="1"/>
</dbReference>
<evidence type="ECO:0000256" key="5">
    <source>
        <dbReference type="PROSITE-ProRule" id="PRU00169"/>
    </source>
</evidence>
<evidence type="ECO:0000256" key="1">
    <source>
        <dbReference type="ARBA" id="ARBA00022490"/>
    </source>
</evidence>
<keyword evidence="9" id="KW-1185">Reference proteome</keyword>
<dbReference type="InterPro" id="IPR046947">
    <property type="entry name" value="LytR-like"/>
</dbReference>
<evidence type="ECO:0000256" key="2">
    <source>
        <dbReference type="ARBA" id="ARBA00023012"/>
    </source>
</evidence>
<comment type="caution">
    <text evidence="8">The sequence shown here is derived from an EMBL/GenBank/DDBJ whole genome shotgun (WGS) entry which is preliminary data.</text>
</comment>
<evidence type="ECO:0000313" key="8">
    <source>
        <dbReference type="EMBL" id="MBO1307201.1"/>
    </source>
</evidence>
<dbReference type="EMBL" id="JAFREM010000020">
    <property type="protein sequence ID" value="MBO1307201.1"/>
    <property type="molecule type" value="Genomic_DNA"/>
</dbReference>
<reference evidence="8 9" key="1">
    <citation type="submission" date="2021-03" db="EMBL/GenBank/DDBJ databases">
        <title>Enterococcal diversity collection.</title>
        <authorList>
            <person name="Gilmore M.S."/>
            <person name="Schwartzman J."/>
            <person name="Van Tyne D."/>
            <person name="Martin M."/>
            <person name="Earl A.M."/>
            <person name="Manson A.L."/>
            <person name="Straub T."/>
            <person name="Salamzade R."/>
            <person name="Saavedra J."/>
            <person name="Lebreton F."/>
            <person name="Prichula J."/>
            <person name="Schaufler K."/>
            <person name="Gaca A."/>
            <person name="Sgardioli B."/>
            <person name="Wagenaar J."/>
            <person name="Strong T."/>
        </authorList>
    </citation>
    <scope>NUCLEOTIDE SEQUENCE [LARGE SCALE GENOMIC DNA]</scope>
    <source>
        <strain evidence="8 9">669A</strain>
    </source>
</reference>